<evidence type="ECO:0000313" key="4">
    <source>
        <dbReference type="EMBL" id="GIG87704.1"/>
    </source>
</evidence>
<dbReference type="Proteomes" id="UP000646749">
    <property type="component" value="Unassembled WGS sequence"/>
</dbReference>
<keyword evidence="2" id="KW-0067">ATP-binding</keyword>
<dbReference type="PANTHER" id="PTHR24346">
    <property type="entry name" value="MAP/MICROTUBULE AFFINITY-REGULATING KINASE"/>
    <property type="match status" value="1"/>
</dbReference>
<keyword evidence="5" id="KW-1185">Reference proteome</keyword>
<dbReference type="Gene3D" id="3.30.200.20">
    <property type="entry name" value="Phosphorylase Kinase, domain 1"/>
    <property type="match status" value="1"/>
</dbReference>
<dbReference type="InterPro" id="IPR008271">
    <property type="entry name" value="Ser/Thr_kinase_AS"/>
</dbReference>
<dbReference type="SMART" id="SM00220">
    <property type="entry name" value="S_TKc"/>
    <property type="match status" value="1"/>
</dbReference>
<gene>
    <name evidence="4" type="ORF">Pen02_26400</name>
</gene>
<dbReference type="PROSITE" id="PS50011">
    <property type="entry name" value="PROTEIN_KINASE_DOM"/>
    <property type="match status" value="1"/>
</dbReference>
<dbReference type="EMBL" id="BONW01000013">
    <property type="protein sequence ID" value="GIG87704.1"/>
    <property type="molecule type" value="Genomic_DNA"/>
</dbReference>
<name>A0ABQ4DZ13_9ACTN</name>
<sequence length="266" mass="28029">MRGIADYEFIRPLGSGNHGQYFLARRPARLPVEAAEVAVKVLAAESTEVAFRRATRELRAFAAVRSPYLVAPYDAGQQDGIFYYSTEYLPGGSLAVPAAPLDRPAALRAVAHAARAVAALHAAGVVHRDVKPGNVLLHEGGARLSDLGLAHVFAEGVTITGMGALDSVEYVDPALLLGERPQPSHDVWSLGVLLHRVVAGTGIYGTLPEGDGLLVLRRVVSMPPKLSAELPEALAALVRECLAPAADRPAAPALADRVDRFAEGAS</sequence>
<dbReference type="SUPFAM" id="SSF56112">
    <property type="entry name" value="Protein kinase-like (PK-like)"/>
    <property type="match status" value="1"/>
</dbReference>
<evidence type="ECO:0000259" key="3">
    <source>
        <dbReference type="PROSITE" id="PS50011"/>
    </source>
</evidence>
<feature type="domain" description="Protein kinase" evidence="3">
    <location>
        <begin position="7"/>
        <end position="262"/>
    </location>
</feature>
<reference evidence="4 5" key="1">
    <citation type="submission" date="2021-01" db="EMBL/GenBank/DDBJ databases">
        <title>Whole genome shotgun sequence of Plantactinospora endophytica NBRC 110450.</title>
        <authorList>
            <person name="Komaki H."/>
            <person name="Tamura T."/>
        </authorList>
    </citation>
    <scope>NUCLEOTIDE SEQUENCE [LARGE SCALE GENOMIC DNA]</scope>
    <source>
        <strain evidence="4 5">NBRC 110450</strain>
    </source>
</reference>
<dbReference type="InterPro" id="IPR000719">
    <property type="entry name" value="Prot_kinase_dom"/>
</dbReference>
<accession>A0ABQ4DZ13</accession>
<keyword evidence="1" id="KW-0547">Nucleotide-binding</keyword>
<organism evidence="4 5">
    <name type="scientific">Plantactinospora endophytica</name>
    <dbReference type="NCBI Taxonomy" id="673535"/>
    <lineage>
        <taxon>Bacteria</taxon>
        <taxon>Bacillati</taxon>
        <taxon>Actinomycetota</taxon>
        <taxon>Actinomycetes</taxon>
        <taxon>Micromonosporales</taxon>
        <taxon>Micromonosporaceae</taxon>
        <taxon>Plantactinospora</taxon>
    </lineage>
</organism>
<proteinExistence type="predicted"/>
<dbReference type="PROSITE" id="PS00108">
    <property type="entry name" value="PROTEIN_KINASE_ST"/>
    <property type="match status" value="1"/>
</dbReference>
<evidence type="ECO:0000313" key="5">
    <source>
        <dbReference type="Proteomes" id="UP000646749"/>
    </source>
</evidence>
<dbReference type="InterPro" id="IPR011009">
    <property type="entry name" value="Kinase-like_dom_sf"/>
</dbReference>
<evidence type="ECO:0000256" key="1">
    <source>
        <dbReference type="ARBA" id="ARBA00022741"/>
    </source>
</evidence>
<dbReference type="Pfam" id="PF00069">
    <property type="entry name" value="Pkinase"/>
    <property type="match status" value="1"/>
</dbReference>
<evidence type="ECO:0000256" key="2">
    <source>
        <dbReference type="ARBA" id="ARBA00022840"/>
    </source>
</evidence>
<dbReference type="Gene3D" id="1.10.510.10">
    <property type="entry name" value="Transferase(Phosphotransferase) domain 1"/>
    <property type="match status" value="1"/>
</dbReference>
<dbReference type="PANTHER" id="PTHR24346:SF30">
    <property type="entry name" value="MATERNAL EMBRYONIC LEUCINE ZIPPER KINASE"/>
    <property type="match status" value="1"/>
</dbReference>
<protein>
    <recommendedName>
        <fullName evidence="3">Protein kinase domain-containing protein</fullName>
    </recommendedName>
</protein>
<comment type="caution">
    <text evidence="4">The sequence shown here is derived from an EMBL/GenBank/DDBJ whole genome shotgun (WGS) entry which is preliminary data.</text>
</comment>